<dbReference type="EMBL" id="CABVPY010000001">
    <property type="protein sequence ID" value="VWB08492.1"/>
    <property type="molecule type" value="Genomic_DNA"/>
</dbReference>
<gene>
    <name evidence="1" type="ORF">BLA6863_00220</name>
</gene>
<accession>A0A6P2GVG3</accession>
<proteinExistence type="predicted"/>
<evidence type="ECO:0000313" key="2">
    <source>
        <dbReference type="Proteomes" id="UP000494170"/>
    </source>
</evidence>
<dbReference type="Proteomes" id="UP000494170">
    <property type="component" value="Unassembled WGS sequence"/>
</dbReference>
<organism evidence="1 2">
    <name type="scientific">Burkholderia lata (strain ATCC 17760 / DSM 23089 / LMG 22485 / NCIMB 9086 / R18194 / 383)</name>
    <dbReference type="NCBI Taxonomy" id="482957"/>
    <lineage>
        <taxon>Bacteria</taxon>
        <taxon>Pseudomonadati</taxon>
        <taxon>Pseudomonadota</taxon>
        <taxon>Betaproteobacteria</taxon>
        <taxon>Burkholderiales</taxon>
        <taxon>Burkholderiaceae</taxon>
        <taxon>Burkholderia</taxon>
        <taxon>Burkholderia cepacia complex</taxon>
    </lineage>
</organism>
<dbReference type="AlphaFoldDB" id="A0A6P2GVG3"/>
<protein>
    <submittedName>
        <fullName evidence="1">Uncharacterized protein</fullName>
    </submittedName>
</protein>
<evidence type="ECO:0000313" key="1">
    <source>
        <dbReference type="EMBL" id="VWB08492.1"/>
    </source>
</evidence>
<reference evidence="1 2" key="1">
    <citation type="submission" date="2019-09" db="EMBL/GenBank/DDBJ databases">
        <authorList>
            <person name="Depoorter E."/>
        </authorList>
    </citation>
    <scope>NUCLEOTIDE SEQUENCE [LARGE SCALE GENOMIC DNA]</scope>
    <source>
        <strain evidence="1">LMG 6863</strain>
    </source>
</reference>
<dbReference type="RefSeq" id="WP_174936821.1">
    <property type="nucleotide sequence ID" value="NZ_CABVPY010000001.1"/>
</dbReference>
<dbReference type="Pfam" id="PF26207">
    <property type="entry name" value="Phage_phiTE_015"/>
    <property type="match status" value="1"/>
</dbReference>
<sequence length="102" mass="11363">MTEREEFEAWALRDGGYSQKDLEVVFGQYVDEHANTALDAWQASRRTTPDREAIINECIVAISGERLEDEPDCPEDEAYNVAVGDCADALERLKTAPNGEKG</sequence>
<dbReference type="InterPro" id="IPR058601">
    <property type="entry name" value="Phage_phiTE_015-like"/>
</dbReference>
<name>A0A6P2GVG3_BURL3</name>